<feature type="coiled-coil region" evidence="1">
    <location>
        <begin position="256"/>
        <end position="333"/>
    </location>
</feature>
<comment type="caution">
    <text evidence="2">The sequence shown here is derived from an EMBL/GenBank/DDBJ whole genome shotgun (WGS) entry which is preliminary data.</text>
</comment>
<evidence type="ECO:0000313" key="2">
    <source>
        <dbReference type="EMBL" id="SMP05515.1"/>
    </source>
</evidence>
<organism evidence="2 3">
    <name type="scientific">Shimia sagamensis</name>
    <dbReference type="NCBI Taxonomy" id="1566352"/>
    <lineage>
        <taxon>Bacteria</taxon>
        <taxon>Pseudomonadati</taxon>
        <taxon>Pseudomonadota</taxon>
        <taxon>Alphaproteobacteria</taxon>
        <taxon>Rhodobacterales</taxon>
        <taxon>Roseobacteraceae</taxon>
    </lineage>
</organism>
<keyword evidence="1" id="KW-0175">Coiled coil</keyword>
<evidence type="ECO:0000256" key="1">
    <source>
        <dbReference type="SAM" id="Coils"/>
    </source>
</evidence>
<name>A0ABY1NBC3_9RHOB</name>
<dbReference type="Proteomes" id="UP001157961">
    <property type="component" value="Unassembled WGS sequence"/>
</dbReference>
<proteinExistence type="predicted"/>
<sequence>MSAKSVTNPNALSSENKTVSIIFDADMRLFGTAYAKALQETSNSLDVRAIEGLATGLPECKDGHVVVLVPPFEYIVASSLSKGNSPEDALAEWTRYATMLVKRHRYYPSRTTFLDSRFQSLAPKKILKLLQDVLQIKLSLPKTTVAFDAPRIDPLYELVALGMLQRDTHAEKLRALVVGASDQDTTKTWQDKGANLIAERNILQEALDIAQTQIAAPTGEQGSTSPRELQLEEERSLLCEDITQMQQRLEREVANVRMLQLSKDAAERHLEKMANQIQLREVVLGKALLAEGRRHDSILTSLREEQADLLGKRDQLEHEVAERQEELQRVYASKSWRVTEPIRALRRSSSDS</sequence>
<gene>
    <name evidence="2" type="ORF">SAMN06265373_101572</name>
</gene>
<dbReference type="RefSeq" id="WP_283424421.1">
    <property type="nucleotide sequence ID" value="NZ_FXTY01000001.1"/>
</dbReference>
<accession>A0ABY1NBC3</accession>
<protein>
    <submittedName>
        <fullName evidence="2">Uncharacterized protein</fullName>
    </submittedName>
</protein>
<dbReference type="EMBL" id="FXTY01000001">
    <property type="protein sequence ID" value="SMP05515.1"/>
    <property type="molecule type" value="Genomic_DNA"/>
</dbReference>
<keyword evidence="3" id="KW-1185">Reference proteome</keyword>
<reference evidence="2 3" key="1">
    <citation type="submission" date="2017-05" db="EMBL/GenBank/DDBJ databases">
        <authorList>
            <person name="Varghese N."/>
            <person name="Submissions S."/>
        </authorList>
    </citation>
    <scope>NUCLEOTIDE SEQUENCE [LARGE SCALE GENOMIC DNA]</scope>
    <source>
        <strain evidence="2 3">DSM 29734</strain>
    </source>
</reference>
<evidence type="ECO:0000313" key="3">
    <source>
        <dbReference type="Proteomes" id="UP001157961"/>
    </source>
</evidence>